<feature type="signal peptide" evidence="1">
    <location>
        <begin position="1"/>
        <end position="24"/>
    </location>
</feature>
<dbReference type="RefSeq" id="WP_259206304.1">
    <property type="nucleotide sequence ID" value="NZ_JBHGCJ010000001.1"/>
</dbReference>
<keyword evidence="1" id="KW-0732">Signal</keyword>
<gene>
    <name evidence="2" type="ORF">ACEU0G_001530</name>
</gene>
<protein>
    <recommendedName>
        <fullName evidence="4">Secreted protein</fullName>
    </recommendedName>
</protein>
<evidence type="ECO:0000313" key="3">
    <source>
        <dbReference type="Proteomes" id="UP001605261"/>
    </source>
</evidence>
<dbReference type="EMBL" id="JBHGCJ010000001">
    <property type="protein sequence ID" value="MFG6108058.1"/>
    <property type="molecule type" value="Genomic_DNA"/>
</dbReference>
<keyword evidence="3" id="KW-1185">Reference proteome</keyword>
<accession>A0ABW7CTA0</accession>
<evidence type="ECO:0000313" key="2">
    <source>
        <dbReference type="EMBL" id="MFG6108058.1"/>
    </source>
</evidence>
<evidence type="ECO:0000256" key="1">
    <source>
        <dbReference type="SAM" id="SignalP"/>
    </source>
</evidence>
<dbReference type="Proteomes" id="UP001605261">
    <property type="component" value="Unassembled WGS sequence"/>
</dbReference>
<name>A0ABW7CTA0_9GAMM</name>
<proteinExistence type="predicted"/>
<evidence type="ECO:0008006" key="4">
    <source>
        <dbReference type="Google" id="ProtNLM"/>
    </source>
</evidence>
<sequence>MRFSRLRLLASAAVLLSLASPALAQRVVEGDLQQQMSPAEFKAAGLDTLSPAQLAALNGWLQGKVAAVTADARQQAREEAREEGRQEVIVKNRGFFDFGSNEPITSTLPGEFRGFGKGRTYVLANAQEWEQTDGTTLSAVRKTDPAVSITPGVAGVWYMRVEGVNTRAKVRRTK</sequence>
<comment type="caution">
    <text evidence="2">The sequence shown here is derived from an EMBL/GenBank/DDBJ whole genome shotgun (WGS) entry which is preliminary data.</text>
</comment>
<organism evidence="2 3">
    <name type="scientific">Stenotrophomonas nematodicola</name>
    <dbReference type="NCBI Taxonomy" id="2656746"/>
    <lineage>
        <taxon>Bacteria</taxon>
        <taxon>Pseudomonadati</taxon>
        <taxon>Pseudomonadota</taxon>
        <taxon>Gammaproteobacteria</taxon>
        <taxon>Lysobacterales</taxon>
        <taxon>Lysobacteraceae</taxon>
        <taxon>Stenotrophomonas</taxon>
    </lineage>
</organism>
<feature type="chain" id="PRO_5045734140" description="Secreted protein" evidence="1">
    <location>
        <begin position="25"/>
        <end position="174"/>
    </location>
</feature>
<reference evidence="2 3" key="1">
    <citation type="submission" date="2024-09" db="EMBL/GenBank/DDBJ databases">
        <authorList>
            <consortium name="All-Russian atlas of soil microorganisms"/>
            <consortium name="as a basis for the search for new antimicrobial producers and enzymes with unique properties"/>
            <person name="Sokolova E.A."/>
            <person name="Voronina E.N."/>
        </authorList>
    </citation>
    <scope>NUCLEOTIDE SEQUENCE [LARGE SCALE GENOMIC DNA]</scope>
    <source>
        <strain evidence="2 3">AF-22b-331.1</strain>
    </source>
</reference>